<evidence type="ECO:0000313" key="1">
    <source>
        <dbReference type="EMBL" id="VAW25471.1"/>
    </source>
</evidence>
<dbReference type="EMBL" id="UOER01000417">
    <property type="protein sequence ID" value="VAW25471.1"/>
    <property type="molecule type" value="Genomic_DNA"/>
</dbReference>
<proteinExistence type="predicted"/>
<reference evidence="1" key="1">
    <citation type="submission" date="2018-06" db="EMBL/GenBank/DDBJ databases">
        <authorList>
            <person name="Zhirakovskaya E."/>
        </authorList>
    </citation>
    <scope>NUCLEOTIDE SEQUENCE</scope>
</reference>
<dbReference type="AlphaFoldDB" id="A0A3B0U391"/>
<organism evidence="1">
    <name type="scientific">hydrothermal vent metagenome</name>
    <dbReference type="NCBI Taxonomy" id="652676"/>
    <lineage>
        <taxon>unclassified sequences</taxon>
        <taxon>metagenomes</taxon>
        <taxon>ecological metagenomes</taxon>
    </lineage>
</organism>
<gene>
    <name evidence="1" type="ORF">MNBD_BACTEROID04-1931</name>
</gene>
<sequence>MHKKLEAELVSLAHSILKMKNKGDVKV</sequence>
<feature type="non-terminal residue" evidence="1">
    <location>
        <position position="27"/>
    </location>
</feature>
<name>A0A3B0U391_9ZZZZ</name>
<accession>A0A3B0U391</accession>
<protein>
    <submittedName>
        <fullName evidence="1">Uncharacterized protein</fullName>
    </submittedName>
</protein>